<dbReference type="InterPro" id="IPR010562">
    <property type="entry name" value="Haemolymph_juvenile_hormone-bd"/>
</dbReference>
<sequence length="415" mass="47211">MAFAGTNISLFQPDITQKLTERIDDLKQKVAAWGKRIRRFSERSRRFNQNRLFQSDQKRLYKSLERPEVCGAGPGPDQADTVAFWRGLWSEPVNHSEGPWMEVVASQSASVTPMDPVTITPEDVAEAVRRAPNWKSPGLDGLHHYWLKGFVVCHAVLARQFQEALDQKSLPSLFTTGITHLVPKDQDTTDPSKYRPITLSFIKSCKAGDHECLLAANTQIAIPYIADGIAELGIPALEPMHFENITIDQGFFKLFLQNMKVTGARKCKVAEMKRNFRESTMKMTLDCPLEATGRYIFTGSLWYQAISNEADFVIHADSIRTIVTFKIEEIRDKDGKTYMSLIDYIYLIELVDNLHLEFGNLFSSNIGKVQPYLRIINNEWWYSVANIGEPIASAMVQNFFDVMKLYFLRVPVGNI</sequence>
<dbReference type="OrthoDB" id="2194416at2759"/>
<proteinExistence type="predicted"/>
<evidence type="ECO:0000256" key="1">
    <source>
        <dbReference type="SAM" id="Coils"/>
    </source>
</evidence>
<accession>A0A8S3W1Z2</accession>
<keyword evidence="1" id="KW-0175">Coiled coil</keyword>
<dbReference type="PANTHER" id="PTHR11008">
    <property type="entry name" value="PROTEIN TAKEOUT-LIKE PROTEIN"/>
    <property type="match status" value="1"/>
</dbReference>
<dbReference type="AlphaFoldDB" id="A0A8S3W1Z2"/>
<comment type="caution">
    <text evidence="2">The sequence shown here is derived from an EMBL/GenBank/DDBJ whole genome shotgun (WGS) entry which is preliminary data.</text>
</comment>
<dbReference type="Pfam" id="PF06585">
    <property type="entry name" value="JHBP"/>
    <property type="match status" value="1"/>
</dbReference>
<name>A0A8S3W1Z2_PARAO</name>
<keyword evidence="3" id="KW-1185">Reference proteome</keyword>
<dbReference type="SMART" id="SM00700">
    <property type="entry name" value="JHBP"/>
    <property type="match status" value="1"/>
</dbReference>
<protein>
    <submittedName>
        <fullName evidence="2">(apollo) hypothetical protein</fullName>
    </submittedName>
</protein>
<dbReference type="GO" id="GO:0005615">
    <property type="term" value="C:extracellular space"/>
    <property type="evidence" value="ECO:0007669"/>
    <property type="project" value="TreeGrafter"/>
</dbReference>
<dbReference type="PANTHER" id="PTHR11008:SF32">
    <property type="entry name" value="CIRCADIAN CLOCK-CONTROLLED PROTEIN DAYWAKE-RELATED"/>
    <property type="match status" value="1"/>
</dbReference>
<feature type="coiled-coil region" evidence="1">
    <location>
        <begin position="16"/>
        <end position="43"/>
    </location>
</feature>
<gene>
    <name evidence="2" type="ORF">PAPOLLO_LOCUS1072</name>
</gene>
<evidence type="ECO:0000313" key="3">
    <source>
        <dbReference type="Proteomes" id="UP000691718"/>
    </source>
</evidence>
<reference evidence="2" key="1">
    <citation type="submission" date="2021-04" db="EMBL/GenBank/DDBJ databases">
        <authorList>
            <person name="Tunstrom K."/>
        </authorList>
    </citation>
    <scope>NUCLEOTIDE SEQUENCE</scope>
</reference>
<evidence type="ECO:0000313" key="2">
    <source>
        <dbReference type="EMBL" id="CAG4935881.1"/>
    </source>
</evidence>
<dbReference type="Proteomes" id="UP000691718">
    <property type="component" value="Unassembled WGS sequence"/>
</dbReference>
<organism evidence="2 3">
    <name type="scientific">Parnassius apollo</name>
    <name type="common">Apollo butterfly</name>
    <name type="synonym">Papilio apollo</name>
    <dbReference type="NCBI Taxonomy" id="110799"/>
    <lineage>
        <taxon>Eukaryota</taxon>
        <taxon>Metazoa</taxon>
        <taxon>Ecdysozoa</taxon>
        <taxon>Arthropoda</taxon>
        <taxon>Hexapoda</taxon>
        <taxon>Insecta</taxon>
        <taxon>Pterygota</taxon>
        <taxon>Neoptera</taxon>
        <taxon>Endopterygota</taxon>
        <taxon>Lepidoptera</taxon>
        <taxon>Glossata</taxon>
        <taxon>Ditrysia</taxon>
        <taxon>Papilionoidea</taxon>
        <taxon>Papilionidae</taxon>
        <taxon>Parnassiinae</taxon>
        <taxon>Parnassini</taxon>
        <taxon>Parnassius</taxon>
        <taxon>Parnassius</taxon>
    </lineage>
</organism>
<dbReference type="EMBL" id="CAJQZP010000065">
    <property type="protein sequence ID" value="CAG4935881.1"/>
    <property type="molecule type" value="Genomic_DNA"/>
</dbReference>